<dbReference type="InterPro" id="IPR019786">
    <property type="entry name" value="Zinc_finger_PHD-type_CS"/>
</dbReference>
<name>A0ABR3NJG9_9TELE</name>
<evidence type="ECO:0000256" key="3">
    <source>
        <dbReference type="ARBA" id="ARBA00022833"/>
    </source>
</evidence>
<keyword evidence="8" id="KW-1185">Reference proteome</keyword>
<evidence type="ECO:0000313" key="7">
    <source>
        <dbReference type="EMBL" id="KAL1277155.1"/>
    </source>
</evidence>
<evidence type="ECO:0000256" key="5">
    <source>
        <dbReference type="SAM" id="MobiDB-lite"/>
    </source>
</evidence>
<evidence type="ECO:0000313" key="8">
    <source>
        <dbReference type="Proteomes" id="UP001558613"/>
    </source>
</evidence>
<reference evidence="7 8" key="1">
    <citation type="submission" date="2023-09" db="EMBL/GenBank/DDBJ databases">
        <authorList>
            <person name="Wang M."/>
        </authorList>
    </citation>
    <scope>NUCLEOTIDE SEQUENCE [LARGE SCALE GENOMIC DNA]</scope>
    <source>
        <strain evidence="7">GT-2023</strain>
        <tissue evidence="7">Liver</tissue>
    </source>
</reference>
<evidence type="ECO:0000256" key="1">
    <source>
        <dbReference type="ARBA" id="ARBA00022723"/>
    </source>
</evidence>
<keyword evidence="2 4" id="KW-0863">Zinc-finger</keyword>
<evidence type="ECO:0000256" key="2">
    <source>
        <dbReference type="ARBA" id="ARBA00022771"/>
    </source>
</evidence>
<evidence type="ECO:0000256" key="4">
    <source>
        <dbReference type="PROSITE-ProRule" id="PRU00146"/>
    </source>
</evidence>
<dbReference type="InterPro" id="IPR013083">
    <property type="entry name" value="Znf_RING/FYVE/PHD"/>
</dbReference>
<dbReference type="PROSITE" id="PS01359">
    <property type="entry name" value="ZF_PHD_1"/>
    <property type="match status" value="1"/>
</dbReference>
<organism evidence="7 8">
    <name type="scientific">Cirrhinus molitorella</name>
    <name type="common">mud carp</name>
    <dbReference type="NCBI Taxonomy" id="172907"/>
    <lineage>
        <taxon>Eukaryota</taxon>
        <taxon>Metazoa</taxon>
        <taxon>Chordata</taxon>
        <taxon>Craniata</taxon>
        <taxon>Vertebrata</taxon>
        <taxon>Euteleostomi</taxon>
        <taxon>Actinopterygii</taxon>
        <taxon>Neopterygii</taxon>
        <taxon>Teleostei</taxon>
        <taxon>Ostariophysi</taxon>
        <taxon>Cypriniformes</taxon>
        <taxon>Cyprinidae</taxon>
        <taxon>Labeoninae</taxon>
        <taxon>Labeonini</taxon>
        <taxon>Cirrhinus</taxon>
    </lineage>
</organism>
<accession>A0ABR3NJG9</accession>
<dbReference type="EMBL" id="JAYMGO010000003">
    <property type="protein sequence ID" value="KAL1277155.1"/>
    <property type="molecule type" value="Genomic_DNA"/>
</dbReference>
<dbReference type="SMART" id="SM00249">
    <property type="entry name" value="PHD"/>
    <property type="match status" value="1"/>
</dbReference>
<dbReference type="InterPro" id="IPR001965">
    <property type="entry name" value="Znf_PHD"/>
</dbReference>
<protein>
    <recommendedName>
        <fullName evidence="6">PHD-type domain-containing protein</fullName>
    </recommendedName>
</protein>
<proteinExistence type="predicted"/>
<keyword evidence="1" id="KW-0479">Metal-binding</keyword>
<keyword evidence="3" id="KW-0862">Zinc</keyword>
<dbReference type="Proteomes" id="UP001558613">
    <property type="component" value="Unassembled WGS sequence"/>
</dbReference>
<comment type="caution">
    <text evidence="7">The sequence shown here is derived from an EMBL/GenBank/DDBJ whole genome shotgun (WGS) entry which is preliminary data.</text>
</comment>
<gene>
    <name evidence="7" type="ORF">QQF64_023828</name>
</gene>
<dbReference type="Gene3D" id="3.30.40.10">
    <property type="entry name" value="Zinc/RING finger domain, C3HC4 (zinc finger)"/>
    <property type="match status" value="1"/>
</dbReference>
<dbReference type="PROSITE" id="PS50016">
    <property type="entry name" value="ZF_PHD_2"/>
    <property type="match status" value="1"/>
</dbReference>
<feature type="region of interest" description="Disordered" evidence="5">
    <location>
        <begin position="1"/>
        <end position="30"/>
    </location>
</feature>
<dbReference type="InterPro" id="IPR019787">
    <property type="entry name" value="Znf_PHD-finger"/>
</dbReference>
<dbReference type="InterPro" id="IPR011011">
    <property type="entry name" value="Znf_FYVE_PHD"/>
</dbReference>
<dbReference type="SUPFAM" id="SSF57903">
    <property type="entry name" value="FYVE/PHD zinc finger"/>
    <property type="match status" value="1"/>
</dbReference>
<evidence type="ECO:0000259" key="6">
    <source>
        <dbReference type="PROSITE" id="PS50016"/>
    </source>
</evidence>
<feature type="compositionally biased region" description="Basic residues" evidence="5">
    <location>
        <begin position="1"/>
        <end position="19"/>
    </location>
</feature>
<dbReference type="Pfam" id="PF00628">
    <property type="entry name" value="PHD"/>
    <property type="match status" value="1"/>
</dbReference>
<sequence>MAKKKEKKRQAKEGKKRRPCTPPPPPAEDGGHCALCRRVVPPGSSDESIDEWIQCDLCHLWFHVECAEVEEVPDTEWLCHKCCLST</sequence>
<feature type="domain" description="PHD-type" evidence="6">
    <location>
        <begin position="30"/>
        <end position="85"/>
    </location>
</feature>